<dbReference type="Proteomes" id="UP000027586">
    <property type="component" value="Unassembled WGS sequence"/>
</dbReference>
<dbReference type="InterPro" id="IPR006680">
    <property type="entry name" value="Amidohydro-rel"/>
</dbReference>
<dbReference type="CDD" id="cd01298">
    <property type="entry name" value="ATZ_TRZ_like"/>
    <property type="match status" value="1"/>
</dbReference>
<name>A0A068RVH9_9FUNG</name>
<sequence>MLYINGTIATVNARREIIKDGAIMVEGNRIKQVGKTVDLKKAFSDEPTYDLENKLVIPGLVDTHVHLAQCLIRGSGDDCELIQWLCETIWVLQGQMTHEETYASARLCIAEMLKSGTTAFLEAMLADRYGFDGIAKAVEESGIRGCIGKIVMDVGKYASQNALTMHPGLVETREQSLLGVLKMHEKWHGKANDRIHVWFGARTPPGISVDLLKEMTQLSRERGIRITMHCAEVHADKVHYRENHNMRPCEFAQHVGLLGDQSVLVHMVWLDDVDIKLLAETGTHVSHNPSSNSKLASGVAPIPRMIEAGVNVGLGCDGGPSNNCYDLIQEMKLAALIHKAVSCDPVTMPAETVLEMATINGAKALGLEHEIGSLEPGKKADFVVLDFESKLHTNPNPNPISTLVYAAIGQNVETVVIDGRVVVEKGELLTMDEEEIRSEARRHAEALYNRAGFRGQPKWPIV</sequence>
<organism evidence="5 6">
    <name type="scientific">Lichtheimia corymbifera JMRC:FSU:9682</name>
    <dbReference type="NCBI Taxonomy" id="1263082"/>
    <lineage>
        <taxon>Eukaryota</taxon>
        <taxon>Fungi</taxon>
        <taxon>Fungi incertae sedis</taxon>
        <taxon>Mucoromycota</taxon>
        <taxon>Mucoromycotina</taxon>
        <taxon>Mucoromycetes</taxon>
        <taxon>Mucorales</taxon>
        <taxon>Lichtheimiaceae</taxon>
        <taxon>Lichtheimia</taxon>
    </lineage>
</organism>
<dbReference type="InterPro" id="IPR011059">
    <property type="entry name" value="Metal-dep_hydrolase_composite"/>
</dbReference>
<keyword evidence="1" id="KW-0479">Metal-binding</keyword>
<evidence type="ECO:0000256" key="3">
    <source>
        <dbReference type="ARBA" id="ARBA00022833"/>
    </source>
</evidence>
<dbReference type="OrthoDB" id="194468at2759"/>
<dbReference type="FunFam" id="3.20.20.140:FF:000014">
    <property type="entry name" value="5-methylthioadenosine/S-adenosylhomocysteine deaminase"/>
    <property type="match status" value="1"/>
</dbReference>
<dbReference type="SUPFAM" id="SSF51556">
    <property type="entry name" value="Metallo-dependent hydrolases"/>
    <property type="match status" value="1"/>
</dbReference>
<protein>
    <submittedName>
        <fullName evidence="5">Guanine a catabolic enzyme of the guaninesalvage pathway</fullName>
    </submittedName>
</protein>
<dbReference type="InterPro" id="IPR050287">
    <property type="entry name" value="MTA/SAH_deaminase"/>
</dbReference>
<dbReference type="GO" id="GO:0019239">
    <property type="term" value="F:deaminase activity"/>
    <property type="evidence" value="ECO:0007669"/>
    <property type="project" value="UniProtKB-ARBA"/>
</dbReference>
<dbReference type="Gene3D" id="3.20.20.140">
    <property type="entry name" value="Metal-dependent hydrolases"/>
    <property type="match status" value="1"/>
</dbReference>
<proteinExistence type="predicted"/>
<dbReference type="SUPFAM" id="SSF51338">
    <property type="entry name" value="Composite domain of metallo-dependent hydrolases"/>
    <property type="match status" value="2"/>
</dbReference>
<dbReference type="PANTHER" id="PTHR43794">
    <property type="entry name" value="AMINOHYDROLASE SSNA-RELATED"/>
    <property type="match status" value="1"/>
</dbReference>
<gene>
    <name evidence="5" type="ORF">LCOR_04950.1</name>
</gene>
<evidence type="ECO:0000259" key="4">
    <source>
        <dbReference type="Pfam" id="PF01979"/>
    </source>
</evidence>
<evidence type="ECO:0000256" key="2">
    <source>
        <dbReference type="ARBA" id="ARBA00022801"/>
    </source>
</evidence>
<dbReference type="Gene3D" id="2.30.40.10">
    <property type="entry name" value="Urease, subunit C, domain 1"/>
    <property type="match status" value="1"/>
</dbReference>
<reference evidence="5" key="1">
    <citation type="submission" date="2013-08" db="EMBL/GenBank/DDBJ databases">
        <title>Gene expansion shapes genome architecture in the human pathogen Lichtheimia corymbifera: an evolutionary genomics analysis in the ancient terrestrial Mucorales (Mucoromycotina).</title>
        <authorList>
            <person name="Schwartze V.U."/>
            <person name="Winter S."/>
            <person name="Shelest E."/>
            <person name="Marcet-Houben M."/>
            <person name="Horn F."/>
            <person name="Wehner S."/>
            <person name="Hoffmann K."/>
            <person name="Riege K."/>
            <person name="Sammeth M."/>
            <person name="Nowrousian M."/>
            <person name="Valiante V."/>
            <person name="Linde J."/>
            <person name="Jacobsen I.D."/>
            <person name="Marz M."/>
            <person name="Brakhage A.A."/>
            <person name="Gabaldon T."/>
            <person name="Bocker S."/>
            <person name="Voigt K."/>
        </authorList>
    </citation>
    <scope>NUCLEOTIDE SEQUENCE [LARGE SCALE GENOMIC DNA]</scope>
    <source>
        <strain evidence="5">FSU 9682</strain>
    </source>
</reference>
<evidence type="ECO:0000256" key="1">
    <source>
        <dbReference type="ARBA" id="ARBA00022723"/>
    </source>
</evidence>
<dbReference type="GO" id="GO:0046872">
    <property type="term" value="F:metal ion binding"/>
    <property type="evidence" value="ECO:0007669"/>
    <property type="project" value="UniProtKB-KW"/>
</dbReference>
<keyword evidence="3" id="KW-0862">Zinc</keyword>
<comment type="caution">
    <text evidence="5">The sequence shown here is derived from an EMBL/GenBank/DDBJ whole genome shotgun (WGS) entry which is preliminary data.</text>
</comment>
<feature type="domain" description="Amidohydrolase-related" evidence="4">
    <location>
        <begin position="55"/>
        <end position="422"/>
    </location>
</feature>
<keyword evidence="2" id="KW-0378">Hydrolase</keyword>
<evidence type="ECO:0000313" key="6">
    <source>
        <dbReference type="Proteomes" id="UP000027586"/>
    </source>
</evidence>
<keyword evidence="6" id="KW-1185">Reference proteome</keyword>
<dbReference type="GO" id="GO:0016814">
    <property type="term" value="F:hydrolase activity, acting on carbon-nitrogen (but not peptide) bonds, in cyclic amidines"/>
    <property type="evidence" value="ECO:0007669"/>
    <property type="project" value="UniProtKB-ARBA"/>
</dbReference>
<dbReference type="PANTHER" id="PTHR43794:SF11">
    <property type="entry name" value="AMIDOHYDROLASE-RELATED DOMAIN-CONTAINING PROTEIN"/>
    <property type="match status" value="1"/>
</dbReference>
<dbReference type="EMBL" id="CBTN010000018">
    <property type="protein sequence ID" value="CDH53612.1"/>
    <property type="molecule type" value="Genomic_DNA"/>
</dbReference>
<dbReference type="AlphaFoldDB" id="A0A068RVH9"/>
<dbReference type="STRING" id="1263082.A0A068RVH9"/>
<dbReference type="VEuPathDB" id="FungiDB:LCOR_04950.1"/>
<dbReference type="Pfam" id="PF01979">
    <property type="entry name" value="Amidohydro_1"/>
    <property type="match status" value="1"/>
</dbReference>
<dbReference type="InterPro" id="IPR032466">
    <property type="entry name" value="Metal_Hydrolase"/>
</dbReference>
<evidence type="ECO:0000313" key="5">
    <source>
        <dbReference type="EMBL" id="CDH53612.1"/>
    </source>
</evidence>
<accession>A0A068RVH9</accession>